<evidence type="ECO:0000256" key="1">
    <source>
        <dbReference type="ARBA" id="ARBA00005964"/>
    </source>
</evidence>
<dbReference type="EMBL" id="JBHUEY010000001">
    <property type="protein sequence ID" value="MFD1783537.1"/>
    <property type="molecule type" value="Genomic_DNA"/>
</dbReference>
<feature type="chain" id="PRO_5044993852" description="Carboxylic ester hydrolase" evidence="3">
    <location>
        <begin position="21"/>
        <end position="527"/>
    </location>
</feature>
<dbReference type="Pfam" id="PF00135">
    <property type="entry name" value="COesterase"/>
    <property type="match status" value="2"/>
</dbReference>
<feature type="signal peptide" evidence="3">
    <location>
        <begin position="1"/>
        <end position="20"/>
    </location>
</feature>
<dbReference type="InterPro" id="IPR029058">
    <property type="entry name" value="AB_hydrolase_fold"/>
</dbReference>
<gene>
    <name evidence="5" type="ORF">ACFSC0_09050</name>
</gene>
<proteinExistence type="inferred from homology"/>
<sequence>MRSVLAGLILSLVCAGAAAAAPASPDRLRIRTAQGEVVGTEQDGVRTFRAIPYAAPPVGALRWRPPQPPAPWSGVRPATAFGPPCPSVDVAWIARGRRVAAGGFDIFLDVPTQPGASEDCLHLNIWAPVRAKRAAVMVWLQPLGAASAPQFDGAAFARDGVVFVNFDYRQLTLGNFAHPALTREAGPNEPLGRFQTLDQMAALRWVKQNIEAFGGDPDNVTIFGLSAGGASTLQLLTLPEAKGLFDKAIVQSGVGWWTPLTLTQMERVGSWMAAQAGLPGGAATAEALRALSPDQLPHLGAYSIDGRFQRENATDAIAAGRLADVPLLIGWTDFDGSSLRSMAPAAYTEQAPPELRAAYADEGKVGADLGYQMYTDAHVGAPARWIARQAADGAPSYLYLFTYVRTAMRGKVRGAAHGDELSYVFDTWEKTYPNLVLSEEDRAATRMVHACWVSFAKTGKPRCPGAPDWPRYTAKDDRLMELGVTPRVLQGFRKTQLDAQEAAWRTGRAAAAQAVEEAVRKLETGGF</sequence>
<keyword evidence="6" id="KW-1185">Reference proteome</keyword>
<accession>A0ABW4N006</accession>
<dbReference type="EC" id="3.1.1.-" evidence="3"/>
<name>A0ABW4N006_9CAUL</name>
<dbReference type="RefSeq" id="WP_377283268.1">
    <property type="nucleotide sequence ID" value="NZ_JBHRSI010000008.1"/>
</dbReference>
<dbReference type="Gene3D" id="3.40.50.1820">
    <property type="entry name" value="alpha/beta hydrolase"/>
    <property type="match status" value="1"/>
</dbReference>
<dbReference type="InterPro" id="IPR050309">
    <property type="entry name" value="Type-B_Carboxylest/Lipase"/>
</dbReference>
<evidence type="ECO:0000256" key="3">
    <source>
        <dbReference type="RuleBase" id="RU361235"/>
    </source>
</evidence>
<feature type="domain" description="Carboxylesterase type B" evidence="4">
    <location>
        <begin position="29"/>
        <end position="344"/>
    </location>
</feature>
<keyword evidence="2 3" id="KW-0378">Hydrolase</keyword>
<reference evidence="6" key="1">
    <citation type="journal article" date="2019" name="Int. J. Syst. Evol. Microbiol.">
        <title>The Global Catalogue of Microorganisms (GCM) 10K type strain sequencing project: providing services to taxonomists for standard genome sequencing and annotation.</title>
        <authorList>
            <consortium name="The Broad Institute Genomics Platform"/>
            <consortium name="The Broad Institute Genome Sequencing Center for Infectious Disease"/>
            <person name="Wu L."/>
            <person name="Ma J."/>
        </authorList>
    </citation>
    <scope>NUCLEOTIDE SEQUENCE [LARGE SCALE GENOMIC DNA]</scope>
    <source>
        <strain evidence="6">DFY28</strain>
    </source>
</reference>
<protein>
    <recommendedName>
        <fullName evidence="3">Carboxylic ester hydrolase</fullName>
        <ecNumber evidence="3">3.1.1.-</ecNumber>
    </recommendedName>
</protein>
<comment type="caution">
    <text evidence="5">The sequence shown here is derived from an EMBL/GenBank/DDBJ whole genome shotgun (WGS) entry which is preliminary data.</text>
</comment>
<evidence type="ECO:0000259" key="4">
    <source>
        <dbReference type="Pfam" id="PF00135"/>
    </source>
</evidence>
<organism evidence="5 6">
    <name type="scientific">Phenylobacterium terrae</name>
    <dbReference type="NCBI Taxonomy" id="2665495"/>
    <lineage>
        <taxon>Bacteria</taxon>
        <taxon>Pseudomonadati</taxon>
        <taxon>Pseudomonadota</taxon>
        <taxon>Alphaproteobacteria</taxon>
        <taxon>Caulobacterales</taxon>
        <taxon>Caulobacteraceae</taxon>
        <taxon>Phenylobacterium</taxon>
    </lineage>
</organism>
<dbReference type="InterPro" id="IPR002018">
    <property type="entry name" value="CarbesteraseB"/>
</dbReference>
<keyword evidence="3" id="KW-0732">Signal</keyword>
<dbReference type="PANTHER" id="PTHR11559">
    <property type="entry name" value="CARBOXYLESTERASE"/>
    <property type="match status" value="1"/>
</dbReference>
<comment type="similarity">
    <text evidence="1 3">Belongs to the type-B carboxylesterase/lipase family.</text>
</comment>
<dbReference type="Proteomes" id="UP001597237">
    <property type="component" value="Unassembled WGS sequence"/>
</dbReference>
<dbReference type="InterPro" id="IPR019826">
    <property type="entry name" value="Carboxylesterase_B_AS"/>
</dbReference>
<dbReference type="PROSITE" id="PS00122">
    <property type="entry name" value="CARBOXYLESTERASE_B_1"/>
    <property type="match status" value="1"/>
</dbReference>
<dbReference type="SUPFAM" id="SSF53474">
    <property type="entry name" value="alpha/beta-Hydrolases"/>
    <property type="match status" value="1"/>
</dbReference>
<evidence type="ECO:0000313" key="6">
    <source>
        <dbReference type="Proteomes" id="UP001597237"/>
    </source>
</evidence>
<evidence type="ECO:0000256" key="2">
    <source>
        <dbReference type="ARBA" id="ARBA00022801"/>
    </source>
</evidence>
<evidence type="ECO:0000313" key="5">
    <source>
        <dbReference type="EMBL" id="MFD1783537.1"/>
    </source>
</evidence>
<feature type="domain" description="Carboxylesterase type B" evidence="4">
    <location>
        <begin position="371"/>
        <end position="498"/>
    </location>
</feature>